<dbReference type="Pfam" id="PF01717">
    <property type="entry name" value="Meth_synt_2"/>
    <property type="match status" value="1"/>
</dbReference>
<keyword evidence="2" id="KW-0489">Methyltransferase</keyword>
<name>A0A098B6T6_DESHA</name>
<accession>A0A098B6T6</accession>
<organism evidence="2">
    <name type="scientific">Desulfitobacterium hafniense</name>
    <name type="common">Desulfitobacterium frappieri</name>
    <dbReference type="NCBI Taxonomy" id="49338"/>
    <lineage>
        <taxon>Bacteria</taxon>
        <taxon>Bacillati</taxon>
        <taxon>Bacillota</taxon>
        <taxon>Clostridia</taxon>
        <taxon>Eubacteriales</taxon>
        <taxon>Desulfitobacteriaceae</taxon>
        <taxon>Desulfitobacterium</taxon>
    </lineage>
</organism>
<dbReference type="InterPro" id="IPR038071">
    <property type="entry name" value="UROD/MetE-like_sf"/>
</dbReference>
<dbReference type="GO" id="GO:0009086">
    <property type="term" value="P:methionine biosynthetic process"/>
    <property type="evidence" value="ECO:0007669"/>
    <property type="project" value="InterPro"/>
</dbReference>
<dbReference type="Gene3D" id="3.20.20.210">
    <property type="match status" value="1"/>
</dbReference>
<feature type="domain" description="Cobalamin-independent methionine synthase MetE C-terminal/archaeal" evidence="1">
    <location>
        <begin position="21"/>
        <end position="80"/>
    </location>
</feature>
<dbReference type="PANTHER" id="PTHR43844">
    <property type="entry name" value="METHIONINE SYNTHASE"/>
    <property type="match status" value="1"/>
</dbReference>
<dbReference type="InterPro" id="IPR002629">
    <property type="entry name" value="Met_Synth_C/arc"/>
</dbReference>
<dbReference type="PATRIC" id="fig|49338.4.peg.4502"/>
<evidence type="ECO:0000259" key="1">
    <source>
        <dbReference type="Pfam" id="PF01717"/>
    </source>
</evidence>
<sequence length="93" mass="10606">MSTNFVNTSPRTIPPFRYDIVGSFLRPQALKEAREKFAAGAINQTDLTGVENEEIVKLVAKQKELGLKAVTDGEFRRSYWHLDFFGALRAWNM</sequence>
<dbReference type="GO" id="GO:0003871">
    <property type="term" value="F:5-methyltetrahydropteroyltriglutamate-homocysteine S-methyltransferase activity"/>
    <property type="evidence" value="ECO:0007669"/>
    <property type="project" value="UniProtKB-EC"/>
</dbReference>
<dbReference type="EC" id="2.1.1.14" evidence="2"/>
<dbReference type="PANTHER" id="PTHR43844:SF1">
    <property type="entry name" value="METHIONINE SYNTHASE"/>
    <property type="match status" value="1"/>
</dbReference>
<protein>
    <submittedName>
        <fullName evidence="2">Uroporphyrinogen decarboxylase (URO-D)</fullName>
        <ecNumber evidence="2">2.1.1.14</ecNumber>
    </submittedName>
</protein>
<gene>
    <name evidence="2" type="ORF">DPCES_4181</name>
</gene>
<dbReference type="SUPFAM" id="SSF51726">
    <property type="entry name" value="UROD/MetE-like"/>
    <property type="match status" value="1"/>
</dbReference>
<dbReference type="GO" id="GO:0008270">
    <property type="term" value="F:zinc ion binding"/>
    <property type="evidence" value="ECO:0007669"/>
    <property type="project" value="InterPro"/>
</dbReference>
<dbReference type="EMBL" id="LK996017">
    <property type="protein sequence ID" value="CDX04067.1"/>
    <property type="molecule type" value="Genomic_DNA"/>
</dbReference>
<proteinExistence type="predicted"/>
<evidence type="ECO:0000313" key="2">
    <source>
        <dbReference type="EMBL" id="CDX04067.1"/>
    </source>
</evidence>
<dbReference type="AlphaFoldDB" id="A0A098B6T6"/>
<reference evidence="2" key="1">
    <citation type="submission" date="2014-07" db="EMBL/GenBank/DDBJ databases">
        <authorList>
            <person name="Hornung V.Bastian."/>
        </authorList>
    </citation>
    <scope>NUCLEOTIDE SEQUENCE</scope>
    <source>
        <strain evidence="2">PCE-S</strain>
    </source>
</reference>
<dbReference type="GO" id="GO:0032259">
    <property type="term" value="P:methylation"/>
    <property type="evidence" value="ECO:0007669"/>
    <property type="project" value="UniProtKB-KW"/>
</dbReference>
<keyword evidence="2" id="KW-0808">Transferase</keyword>